<dbReference type="EMBL" id="BSXV01001110">
    <property type="protein sequence ID" value="GME91794.1"/>
    <property type="molecule type" value="Genomic_DNA"/>
</dbReference>
<proteinExistence type="predicted"/>
<evidence type="ECO:0000313" key="1">
    <source>
        <dbReference type="EMBL" id="GME91794.1"/>
    </source>
</evidence>
<organism evidence="1 2">
    <name type="scientific">Candida boidinii</name>
    <name type="common">Yeast</name>
    <dbReference type="NCBI Taxonomy" id="5477"/>
    <lineage>
        <taxon>Eukaryota</taxon>
        <taxon>Fungi</taxon>
        <taxon>Dikarya</taxon>
        <taxon>Ascomycota</taxon>
        <taxon>Saccharomycotina</taxon>
        <taxon>Pichiomycetes</taxon>
        <taxon>Pichiales</taxon>
        <taxon>Pichiaceae</taxon>
        <taxon>Ogataea</taxon>
        <taxon>Ogataea/Candida clade</taxon>
    </lineage>
</organism>
<dbReference type="Proteomes" id="UP001165101">
    <property type="component" value="Unassembled WGS sequence"/>
</dbReference>
<reference evidence="1" key="1">
    <citation type="submission" date="2023-04" db="EMBL/GenBank/DDBJ databases">
        <title>Candida boidinii NBRC 1967.</title>
        <authorList>
            <person name="Ichikawa N."/>
            <person name="Sato H."/>
            <person name="Tonouchi N."/>
        </authorList>
    </citation>
    <scope>NUCLEOTIDE SEQUENCE</scope>
    <source>
        <strain evidence="1">NBRC 1967</strain>
    </source>
</reference>
<protein>
    <submittedName>
        <fullName evidence="1">Unnamed protein product</fullName>
    </submittedName>
</protein>
<gene>
    <name evidence="1" type="ORF">Cboi01_000244800</name>
</gene>
<accession>A0ACB5TNZ4</accession>
<evidence type="ECO:0000313" key="2">
    <source>
        <dbReference type="Proteomes" id="UP001165101"/>
    </source>
</evidence>
<comment type="caution">
    <text evidence="1">The sequence shown here is derived from an EMBL/GenBank/DDBJ whole genome shotgun (WGS) entry which is preliminary data.</text>
</comment>
<keyword evidence="2" id="KW-1185">Reference proteome</keyword>
<sequence length="1505" mass="171701">MHFTQIRILVVSHLLKFREETGGSLLTDSKIREETQNLVGVFIDACGMYYFKSCKANLLNDTAKVNIEIFSVCISIYEYLINAYISMIQERKIKNLKSSAMNELVSLENTLLYRIKNWETMLNDIFQVLSINSVTSSPFDVRLNDTAQKLLWYRFSWASLLVLQHQDVDPSFLKSKLQNLTTRVENDNDVTPDILMVNFDNFPRLNLSSMKVQLSKMTIFATFTQNEENSDKSEEYNMTLLENMLLIQETESSDDLYRKGENKEKLETNSLQMKSFVQNSSIELRLKLWQLLFVYYTKNDNISKFHIAYSNILKVMKAELDINDKDSNKFSKGQLLLRMIGSFIFFTKAYLDILKKSNWVVDIEDRESHQLTSSNIDSSLKMILYILNFSTAFTIHEDIANEFPNRDTLKSKSPESFLMLKNLGVLVLTVLCYFYYQKLKLNYVNYDVKPESYYENLNDFLSISHEQLGIRKMCGFSDGIFLDFIEAKLVELEWPESDKDIMQCINCRYGIDVAIDNWFPIDHEAPETDLTKLSAVRLSHYILSYCFRKKHPVLKLPTNDIKTLIEYIYEVLGDPDANNEIISRNYSSIEMFLSTRSLDVRTMKFAFYGLLHVDLEMPTLEFRRSIDEGLYYLQALVGFSTFKAKKRNMQSRVADLDSVIALLKSDIACGSNRLESWLLLGQAYSAFVEDDMIWTADKLNNPEKKNITAFMQKQALLCYLKAIDIYAHLNNEKKENLRLVAASLWLSFGNELYNALKTPMSKLAFMVNSVPLYVKKNGQKTYEAVSTNPITAEAIYKILRIAFLMSAKLNSNSWSSLYYLSKVDSKDESDIDSVFEILLKSCSLVPKVTSRDDPILEPHYRLCSLLYKRVMSNSISIEAALEYLKRDSILEVDAKNVNNKDDFANIIIMSLKKIKRLDRSSWHHKPIYRIAKILDHHFGDVSGAIKEMSEIITIKPTKSLCAIWKPENERPGKHFVYIYDYIKFYVELLDKTNDIEALFSLCRRLRRLGANMIQHLKLWEYSVGISCTRIKETVFIPKGYVDLVLPNLVYSDFIDISKKFLKDVSDSKDYSPQERILFYFLSEISEFRRMANGFGPTSFIDEVYHSLYLKLYLDYEKSHSASRVVEVSNAESSDTASLLKSEEILKSKTPGTPSKEKVRVARRDIMPLCAQLLGIVQKEVDKIKKDIADGNPLDYTLFVSDEIPQQLLVEVPLETKEISKEKTEQSVEETNANHEKEIEKKLQNVAGDQIVEPGSSDPIISTVNGEPKIDVLEKEEVPSVIYENKESDIIVLDSKMGNNDDIASSLKDSCDKMTTNNSSVAKDNDSSEVSKAIDGIPNSMATSDFAASDTAIVDESSNKSDDYLATVSKADENPESTDDHSMPLLLKSENSKEDLSKLENLKDTMGSVGATEVEEATEIEKATKDENASPVEKMPGSEKTMETESGTDLLTAPAENQAGNRSNGTESVTSSELKSNNQAEKSMSVSEIATIESHDKNEDKQEAKG</sequence>
<name>A0ACB5TNZ4_CANBO</name>